<evidence type="ECO:0000313" key="3">
    <source>
        <dbReference type="Proteomes" id="UP000467700"/>
    </source>
</evidence>
<feature type="compositionally biased region" description="Polar residues" evidence="1">
    <location>
        <begin position="1290"/>
        <end position="1305"/>
    </location>
</feature>
<feature type="compositionally biased region" description="Low complexity" evidence="1">
    <location>
        <begin position="1242"/>
        <end position="1265"/>
    </location>
</feature>
<comment type="caution">
    <text evidence="2">The sequence shown here is derived from an EMBL/GenBank/DDBJ whole genome shotgun (WGS) entry which is preliminary data.</text>
</comment>
<feature type="region of interest" description="Disordered" evidence="1">
    <location>
        <begin position="1220"/>
        <end position="1334"/>
    </location>
</feature>
<feature type="compositionally biased region" description="Polar residues" evidence="1">
    <location>
        <begin position="33"/>
        <end position="45"/>
    </location>
</feature>
<evidence type="ECO:0000256" key="1">
    <source>
        <dbReference type="SAM" id="MobiDB-lite"/>
    </source>
</evidence>
<keyword evidence="3" id="KW-1185">Reference proteome</keyword>
<dbReference type="Pfam" id="PF18758">
    <property type="entry name" value="KDZ"/>
    <property type="match status" value="1"/>
</dbReference>
<reference evidence="2 3" key="1">
    <citation type="submission" date="2020-01" db="EMBL/GenBank/DDBJ databases">
        <authorList>
            <person name="Gupta K D."/>
        </authorList>
    </citation>
    <scope>NUCLEOTIDE SEQUENCE [LARGE SCALE GENOMIC DNA]</scope>
</reference>
<dbReference type="PANTHER" id="PTHR33096">
    <property type="entry name" value="CXC2 DOMAIN-CONTAINING PROTEIN"/>
    <property type="match status" value="1"/>
</dbReference>
<proteinExistence type="predicted"/>
<feature type="region of interest" description="Disordered" evidence="1">
    <location>
        <begin position="976"/>
        <end position="1039"/>
    </location>
</feature>
<organism evidence="2 3">
    <name type="scientific">Cyclocybe aegerita</name>
    <name type="common">Black poplar mushroom</name>
    <name type="synonym">Agrocybe aegerita</name>
    <dbReference type="NCBI Taxonomy" id="1973307"/>
    <lineage>
        <taxon>Eukaryota</taxon>
        <taxon>Fungi</taxon>
        <taxon>Dikarya</taxon>
        <taxon>Basidiomycota</taxon>
        <taxon>Agaricomycotina</taxon>
        <taxon>Agaricomycetes</taxon>
        <taxon>Agaricomycetidae</taxon>
        <taxon>Agaricales</taxon>
        <taxon>Agaricineae</taxon>
        <taxon>Bolbitiaceae</taxon>
        <taxon>Cyclocybe</taxon>
    </lineage>
</organism>
<feature type="region of interest" description="Disordered" evidence="1">
    <location>
        <begin position="404"/>
        <end position="485"/>
    </location>
</feature>
<feature type="region of interest" description="Disordered" evidence="1">
    <location>
        <begin position="1"/>
        <end position="46"/>
    </location>
</feature>
<dbReference type="EMBL" id="CACVBS010000043">
    <property type="protein sequence ID" value="CAA7264087.1"/>
    <property type="molecule type" value="Genomic_DNA"/>
</dbReference>
<feature type="compositionally biased region" description="Acidic residues" evidence="1">
    <location>
        <begin position="1026"/>
        <end position="1039"/>
    </location>
</feature>
<feature type="compositionally biased region" description="Low complexity" evidence="1">
    <location>
        <begin position="1309"/>
        <end position="1330"/>
    </location>
</feature>
<evidence type="ECO:0000313" key="2">
    <source>
        <dbReference type="EMBL" id="CAA7264087.1"/>
    </source>
</evidence>
<gene>
    <name evidence="2" type="ORF">AAE3_LOCUS6325</name>
</gene>
<feature type="compositionally biased region" description="Polar residues" evidence="1">
    <location>
        <begin position="454"/>
        <end position="476"/>
    </location>
</feature>
<dbReference type="Proteomes" id="UP000467700">
    <property type="component" value="Unassembled WGS sequence"/>
</dbReference>
<protein>
    <submittedName>
        <fullName evidence="2">Uncharacterized protein</fullName>
    </submittedName>
</protein>
<accession>A0A8S0XRR0</accession>
<dbReference type="OrthoDB" id="2505969at2759"/>
<dbReference type="InterPro" id="IPR040521">
    <property type="entry name" value="KDZ"/>
</dbReference>
<name>A0A8S0XRR0_CYCAE</name>
<feature type="compositionally biased region" description="Polar residues" evidence="1">
    <location>
        <begin position="1008"/>
        <end position="1017"/>
    </location>
</feature>
<sequence length="1471" mass="163189">MPPKLSRGVIFSVPDDDDDPLDFPALSKPSADLSDSQAPRLSKSGTRVVVGRDIRELRERADEQFMQHQEGLSKANREAMAELRGSNFPRQQEDDDQAVMVDDGDPMWVPVGDFLENDDAFRTAIGEAVHQSGSLPRRYKDDRTWHRRVERSTANWAPAMDSLVEGYLQWRYGSATPSSTSNPGQQAATSLPPADHDVVMQEDNSYDFLISVVDLYTLSTTLHVPRTAEMTTPEALALQGYIPSTPLSPTIAISIKTLELFQRIRLCKASFSVEAFSKVLCDLYGVPYQRCQCNALSAAFDVYLEILRTVDKRVAAFLGRDSPNWRVLNSCPPCTYELEGEPHLTFTRMFAMDGNNSLKRVEKIGERSIGDHRVFEGSDYYLSEEYVNQFADEVKARKKAEDSVLSAAPSIPEPTPTGTESPRAAGEGGTSSVTDSSPLEGGQHAPEALPATGATDTLPATGNGPTSESVQSVQPNTDDDVMEAEPGDAQHLPEHLFPCANTWKNASADEKKQMWQLFREAGAFAGACRHGMILWIVDMVKSGELAKYPLALVAKALDTLGTRLLIGYDIGCAFSSTIASSSLGPKFQASGSRCCVNAFHGYSHNYLCQVHNHPNVIVGMGLEDLEVMEHIFSASNQLAPVIRYATRFRRRVLIDLFFRQWDDDKYLNLPTFLYDNYKQALKIIREDSIALEEAMKASHVLLTLGKETDYDVHAVAYVELLQKLAKLTRLYDDKTSSFLVATPSEYRSAEAGAGATTGETYGSELSKTRWLETEHKHLDTEHQSVLKEVMEFELKLGITTTWTPSTPEYINALTYKDRRDYDIVKALQNRSKTIQKAVKTYNAAALALKPPKPTIDWGTVSHFKFLEDFPLLRNTKADIDGKPWAKPVIREIIKQHHRLCRAREEITRCNVEIRRLHTYIIDEGKDFERALLRCTPAIGPLGGAVKEFIHRRTRANISVLTRLARIYKFEEFSGNSTPGVRKGQAPMDISEDSAVQPAVAASEHENLNVPSTVQQDRLITPHDIANDDSDSDSDGEGDTTQEGLVAIVDFVSQLSVKDGWRAHYISNMNTGEVCYVSVGGTQRGIHASMPFLSSRRNHPTFPIVFKCQSHAEASMLTMVNGLIERGPTFHGDVLNIAWFVFTDPFIMQICPDRHPFYPVYYAKMSLRVVFRDYRDVEPIVNGAVRPIFRRCEYFHEALVFMILRGQHHLLDDFPFTPKPYEERRSPRTSVGAPPSIIIPAGSSTPSSLPSVSSVSSVTSLDSQSTAASGKSASHPPKHATGAKGKKMSADPSNHQQLAITMTPATSKCPPTTRKPPANTANTANTPTATAQNSDSALNHLKASAATSTKKQPIVIVSSDSEIDESGEGDGLDTVVLLPKPCLRHRFIRSLAGIVGTVEVGKEGPIEDPPPLINKFLDHFFKCHGFLSSSIWTIKHASDHSKNRTDFIKYLTDRGAPRLEIEWIWEHLGRQE</sequence>
<dbReference type="PANTHER" id="PTHR33096:SF1">
    <property type="entry name" value="CXC1-LIKE CYSTEINE CLUSTER ASSOCIATED WITH KDZ TRANSPOSASES DOMAIN-CONTAINING PROTEIN"/>
    <property type="match status" value="1"/>
</dbReference>